<organism evidence="2 3">
    <name type="scientific">Blastococcus xanthinilyticus</name>
    <dbReference type="NCBI Taxonomy" id="1564164"/>
    <lineage>
        <taxon>Bacteria</taxon>
        <taxon>Bacillati</taxon>
        <taxon>Actinomycetota</taxon>
        <taxon>Actinomycetes</taxon>
        <taxon>Geodermatophilales</taxon>
        <taxon>Geodermatophilaceae</taxon>
        <taxon>Blastococcus</taxon>
    </lineage>
</organism>
<proteinExistence type="predicted"/>
<evidence type="ECO:0000313" key="3">
    <source>
        <dbReference type="Proteomes" id="UP000322499"/>
    </source>
</evidence>
<reference evidence="2 3" key="1">
    <citation type="submission" date="2019-07" db="EMBL/GenBank/DDBJ databases">
        <title>Genomic Encyclopedia of Archaeal and Bacterial Type Strains, Phase II (KMG-II): from individual species to whole genera.</title>
        <authorList>
            <person name="Goeker M."/>
        </authorList>
    </citation>
    <scope>NUCLEOTIDE SEQUENCE [LARGE SCALE GENOMIC DNA]</scope>
    <source>
        <strain evidence="2 3">DSM 46842</strain>
    </source>
</reference>
<gene>
    <name evidence="2" type="ORF">BD833_109217</name>
</gene>
<feature type="signal peptide" evidence="1">
    <location>
        <begin position="1"/>
        <end position="22"/>
    </location>
</feature>
<dbReference type="Proteomes" id="UP000322499">
    <property type="component" value="Unassembled WGS sequence"/>
</dbReference>
<keyword evidence="1" id="KW-0732">Signal</keyword>
<accession>A0A5S5CVN8</accession>
<dbReference type="EMBL" id="VNHW01000009">
    <property type="protein sequence ID" value="TYP86612.1"/>
    <property type="molecule type" value="Genomic_DNA"/>
</dbReference>
<name>A0A5S5CVN8_9ACTN</name>
<dbReference type="RefSeq" id="WP_166533968.1">
    <property type="nucleotide sequence ID" value="NZ_VNHW01000009.1"/>
</dbReference>
<keyword evidence="3" id="KW-1185">Reference proteome</keyword>
<dbReference type="AlphaFoldDB" id="A0A5S5CVN8"/>
<evidence type="ECO:0000313" key="2">
    <source>
        <dbReference type="EMBL" id="TYP86612.1"/>
    </source>
</evidence>
<protein>
    <submittedName>
        <fullName evidence="2">Uncharacterized protein</fullName>
    </submittedName>
</protein>
<feature type="chain" id="PRO_5024438826" evidence="1">
    <location>
        <begin position="23"/>
        <end position="128"/>
    </location>
</feature>
<comment type="caution">
    <text evidence="2">The sequence shown here is derived from an EMBL/GenBank/DDBJ whole genome shotgun (WGS) entry which is preliminary data.</text>
</comment>
<sequence>MRMSRVLLAGVAVAGVAATTSAFTSNNTITVDNNVAGYVATNVSGAAVTNIAYAANAADQSRLDKVTFTTSNDITAASAVLTMRLAGATASGQANTCSVVGATTIECTFTSALLFSAFDGLALTVTSN</sequence>
<evidence type="ECO:0000256" key="1">
    <source>
        <dbReference type="SAM" id="SignalP"/>
    </source>
</evidence>